<evidence type="ECO:0000256" key="1">
    <source>
        <dbReference type="ARBA" id="ARBA00022679"/>
    </source>
</evidence>
<dbReference type="PROSITE" id="PS50127">
    <property type="entry name" value="UBC_2"/>
    <property type="match status" value="1"/>
</dbReference>
<dbReference type="PANTHER" id="PTHR46116">
    <property type="entry name" value="(E3-INDEPENDENT) E2 UBIQUITIN-CONJUGATING ENZYME"/>
    <property type="match status" value="1"/>
</dbReference>
<dbReference type="VEuPathDB" id="FungiDB:SCHCODRAFT_01142917"/>
<dbReference type="AlphaFoldDB" id="D8PNR8"/>
<sequence>MNVCSFVGRFSSGFLIAPLGLWNLIVASSGCCAIIMFCMTAAHNLAGVMSIGATFGLFSGICEHRYTLSVNPKADAFVDIALVAPMMASLASDRSEIGIRMGVGFTLAGRWLTLKRPRLYSQDIVYSKVNPAAVALVSRCWHDSEENAPDPGSLDPILRPLKRGEVGVTWLSTGEHEILPETDFVLSDRLFQLGEFCKASINDVASAVVTNVNMRIRVAHAVSGEELPGWHTLDEFAPRPADVGEYLVYNDWVGQTFDETLVEAAGHLIRVPELSTRLVVGDKGRHILPPPQGNLSGILSYIMGQNRPSEGDTVVAVRHTVYAIAWFGISQKLDPREAEKRERPKKFWYGEDVAKLTVIRGVAERQLHVGERVFFRKFDSARPHTRHGRDQDPGGIFVCSAFKIIESETIIDLLWQDGTRDQRKATDVIPYLNPDDLDCWPGNHVLYKGEDGNKRVAVVQSVDAKERIAKVLFLDTQKIELVPLLDIDPHGGTTGEITSELGVQLGDFVFICDDNGFTDSRVPVLGEVEPWVREVPLTEGEPLGWRKELTELGAEVTSGHDSRLGNVRLPRPDDNSLNWIGEVTALNLDGTVEVTYPNTKKDTFNLKQLNKLQDGVTQLQEDMWNNGSEMGGSDEDMEDVWEDIPDTEGVPNGDWEWYDDQEPPNGVMDDNEVVEDGADAEMGSAASDVAEEDMSSTVVDETAQSLPILKDKEPVSSDDVSPSAGPSSEPDAWTRFEILPEAPHDHAFYDSAVEPRSKAFFSRLNREYRALQANLPDTIIVRTYEDRSDLLRSLIIGPDNTPYADCPFVVDWVLDAEFPQKPPRAHFHSWTRSNGRVNPNLYEEGKICLSILGTWQGDKSESWTPRSSSLLQVLVSIQGLVLVKEPWFCEPAYEKLRGTEEGKVNSRLYSEKAYVLSRGFVLRAFELSLEDITPAIRDFYIRRGNLKKVIDDARALIQSSSAPEGDGEDAHRADGEDAHRSDGRDAHRADGEEPAVPRLTGGGIIALTATLNKLQALLDRSTATP</sequence>
<protein>
    <recommendedName>
        <fullName evidence="5">UBC core domain-containing protein</fullName>
    </recommendedName>
</protein>
<feature type="domain" description="UBC core" evidence="5">
    <location>
        <begin position="759"/>
        <end position="922"/>
    </location>
</feature>
<proteinExistence type="predicted"/>
<keyword evidence="1" id="KW-0808">Transferase</keyword>
<dbReference type="GO" id="GO:0061631">
    <property type="term" value="F:ubiquitin conjugating enzyme activity"/>
    <property type="evidence" value="ECO:0007669"/>
    <property type="project" value="TreeGrafter"/>
</dbReference>
<evidence type="ECO:0000259" key="5">
    <source>
        <dbReference type="PROSITE" id="PS50127"/>
    </source>
</evidence>
<feature type="region of interest" description="Disordered" evidence="3">
    <location>
        <begin position="958"/>
        <end position="997"/>
    </location>
</feature>
<organism evidence="7">
    <name type="scientific">Schizophyllum commune (strain H4-8 / FGSC 9210)</name>
    <name type="common">Split gill fungus</name>
    <dbReference type="NCBI Taxonomy" id="578458"/>
    <lineage>
        <taxon>Eukaryota</taxon>
        <taxon>Fungi</taxon>
        <taxon>Dikarya</taxon>
        <taxon>Basidiomycota</taxon>
        <taxon>Agaricomycotina</taxon>
        <taxon>Agaricomycetes</taxon>
        <taxon>Agaricomycetidae</taxon>
        <taxon>Agaricales</taxon>
        <taxon>Schizophyllaceae</taxon>
        <taxon>Schizophyllum</taxon>
    </lineage>
</organism>
<dbReference type="EMBL" id="GL377302">
    <property type="protein sequence ID" value="EFJ03615.1"/>
    <property type="molecule type" value="Genomic_DNA"/>
</dbReference>
<keyword evidence="4" id="KW-0812">Transmembrane</keyword>
<evidence type="ECO:0000256" key="3">
    <source>
        <dbReference type="SAM" id="MobiDB-lite"/>
    </source>
</evidence>
<dbReference type="Proteomes" id="UP000007431">
    <property type="component" value="Unassembled WGS sequence"/>
</dbReference>
<dbReference type="InterPro" id="IPR016135">
    <property type="entry name" value="UBQ-conjugating_enzyme/RWD"/>
</dbReference>
<dbReference type="Pfam" id="PF00179">
    <property type="entry name" value="UQ_con"/>
    <property type="match status" value="1"/>
</dbReference>
<dbReference type="Gene3D" id="3.10.110.10">
    <property type="entry name" value="Ubiquitin Conjugating Enzyme"/>
    <property type="match status" value="1"/>
</dbReference>
<dbReference type="InterPro" id="IPR000608">
    <property type="entry name" value="UBC"/>
</dbReference>
<evidence type="ECO:0000256" key="2">
    <source>
        <dbReference type="ARBA" id="ARBA00022786"/>
    </source>
</evidence>
<accession>D8PNR8</accession>
<keyword evidence="2" id="KW-0833">Ubl conjugation pathway</keyword>
<feature type="transmembrane region" description="Helical" evidence="4">
    <location>
        <begin position="45"/>
        <end position="61"/>
    </location>
</feature>
<keyword evidence="4" id="KW-0472">Membrane</keyword>
<dbReference type="HOGENOM" id="CLU_005619_0_0_1"/>
<dbReference type="Pfam" id="PF23043">
    <property type="entry name" value="SH3-B_UBE2O"/>
    <property type="match status" value="1"/>
</dbReference>
<keyword evidence="7" id="KW-1185">Reference proteome</keyword>
<evidence type="ECO:0000313" key="7">
    <source>
        <dbReference type="Proteomes" id="UP000007431"/>
    </source>
</evidence>
<feature type="compositionally biased region" description="Polar residues" evidence="3">
    <location>
        <begin position="695"/>
        <end position="705"/>
    </location>
</feature>
<gene>
    <name evidence="6" type="ORF">SCHCODRAFT_80696</name>
</gene>
<dbReference type="eggNOG" id="KOG0895">
    <property type="taxonomic scope" value="Eukaryota"/>
</dbReference>
<reference evidence="6 7" key="1">
    <citation type="journal article" date="2010" name="Nat. Biotechnol.">
        <title>Genome sequence of the model mushroom Schizophyllum commune.</title>
        <authorList>
            <person name="Ohm R.A."/>
            <person name="de Jong J.F."/>
            <person name="Lugones L.G."/>
            <person name="Aerts A."/>
            <person name="Kothe E."/>
            <person name="Stajich J.E."/>
            <person name="de Vries R.P."/>
            <person name="Record E."/>
            <person name="Levasseur A."/>
            <person name="Baker S.E."/>
            <person name="Bartholomew K.A."/>
            <person name="Coutinho P.M."/>
            <person name="Erdmann S."/>
            <person name="Fowler T.J."/>
            <person name="Gathman A.C."/>
            <person name="Lombard V."/>
            <person name="Henrissat B."/>
            <person name="Knabe N."/>
            <person name="Kuees U."/>
            <person name="Lilly W.W."/>
            <person name="Lindquist E."/>
            <person name="Lucas S."/>
            <person name="Magnuson J.K."/>
            <person name="Piumi F."/>
            <person name="Raudaskoski M."/>
            <person name="Salamov A."/>
            <person name="Schmutz J."/>
            <person name="Schwarze F.W.M.R."/>
            <person name="vanKuyk P.A."/>
            <person name="Horton J.S."/>
            <person name="Grigoriev I.V."/>
            <person name="Woesten H.A.B."/>
        </authorList>
    </citation>
    <scope>NUCLEOTIDE SEQUENCE [LARGE SCALE GENOMIC DNA]</scope>
    <source>
        <strain evidence="7">H4-8 / FGSC 9210</strain>
    </source>
</reference>
<dbReference type="PANTHER" id="PTHR46116:SF15">
    <property type="entry name" value="(E3-INDEPENDENT) E2 UBIQUITIN-CONJUGATING ENZYME"/>
    <property type="match status" value="1"/>
</dbReference>
<keyword evidence="4" id="KW-1133">Transmembrane helix</keyword>
<dbReference type="SMART" id="SM00212">
    <property type="entry name" value="UBCc"/>
    <property type="match status" value="1"/>
</dbReference>
<dbReference type="STRING" id="578458.D8PNR8"/>
<evidence type="ECO:0000256" key="4">
    <source>
        <dbReference type="SAM" id="Phobius"/>
    </source>
</evidence>
<dbReference type="InParanoid" id="D8PNR8"/>
<dbReference type="OMA" id="EMWIEYE"/>
<dbReference type="CDD" id="cd23837">
    <property type="entry name" value="UBCc_UBE2O"/>
    <property type="match status" value="1"/>
</dbReference>
<feature type="compositionally biased region" description="Basic and acidic residues" evidence="3">
    <location>
        <begin position="968"/>
        <end position="991"/>
    </location>
</feature>
<feature type="transmembrane region" description="Helical" evidence="4">
    <location>
        <begin position="20"/>
        <end position="38"/>
    </location>
</feature>
<feature type="region of interest" description="Disordered" evidence="3">
    <location>
        <begin position="682"/>
        <end position="731"/>
    </location>
</feature>
<evidence type="ECO:0000313" key="6">
    <source>
        <dbReference type="EMBL" id="EFJ03615.1"/>
    </source>
</evidence>
<name>D8PNR8_SCHCM</name>
<dbReference type="InterPro" id="IPR057733">
    <property type="entry name" value="UBE2O-like_SH3-B"/>
</dbReference>
<dbReference type="SUPFAM" id="SSF54495">
    <property type="entry name" value="UBC-like"/>
    <property type="match status" value="1"/>
</dbReference>